<organism evidence="2 3">
    <name type="scientific">Bosea psychrotolerans</name>
    <dbReference type="NCBI Taxonomy" id="1871628"/>
    <lineage>
        <taxon>Bacteria</taxon>
        <taxon>Pseudomonadati</taxon>
        <taxon>Pseudomonadota</taxon>
        <taxon>Alphaproteobacteria</taxon>
        <taxon>Hyphomicrobiales</taxon>
        <taxon>Boseaceae</taxon>
        <taxon>Bosea</taxon>
    </lineage>
</organism>
<dbReference type="EMBL" id="PQFZ01000001">
    <property type="protein sequence ID" value="POR57045.1"/>
    <property type="molecule type" value="Genomic_DNA"/>
</dbReference>
<evidence type="ECO:0000313" key="3">
    <source>
        <dbReference type="Proteomes" id="UP000236919"/>
    </source>
</evidence>
<name>A0A2S4MQW4_9HYPH</name>
<dbReference type="AlphaFoldDB" id="A0A2S4MQW4"/>
<evidence type="ECO:0000256" key="1">
    <source>
        <dbReference type="SAM" id="Phobius"/>
    </source>
</evidence>
<sequence length="34" mass="3618">MTVLKLLDSQTLTRIVLGLCFGLMAAVIAGLIRS</sequence>
<keyword evidence="3" id="KW-1185">Reference proteome</keyword>
<protein>
    <submittedName>
        <fullName evidence="2">Uncharacterized protein</fullName>
    </submittedName>
</protein>
<keyword evidence="1" id="KW-0472">Membrane</keyword>
<reference evidence="2 3" key="1">
    <citation type="submission" date="2018-01" db="EMBL/GenBank/DDBJ databases">
        <title>Genomic Encyclopedia of Type Strains, Phase III (KMG-III): the genomes of soil and plant-associated and newly described type strains.</title>
        <authorList>
            <person name="Whitman W."/>
        </authorList>
    </citation>
    <scope>NUCLEOTIDE SEQUENCE [LARGE SCALE GENOMIC DNA]</scope>
    <source>
        <strain evidence="2 3">1131</strain>
    </source>
</reference>
<feature type="transmembrane region" description="Helical" evidence="1">
    <location>
        <begin position="12"/>
        <end position="32"/>
    </location>
</feature>
<proteinExistence type="predicted"/>
<evidence type="ECO:0000313" key="2">
    <source>
        <dbReference type="EMBL" id="POR57045.1"/>
    </source>
</evidence>
<gene>
    <name evidence="2" type="ORF">CYD53_101570</name>
</gene>
<comment type="caution">
    <text evidence="2">The sequence shown here is derived from an EMBL/GenBank/DDBJ whole genome shotgun (WGS) entry which is preliminary data.</text>
</comment>
<accession>A0A2S4MQW4</accession>
<dbReference type="Proteomes" id="UP000236919">
    <property type="component" value="Unassembled WGS sequence"/>
</dbReference>
<keyword evidence="1" id="KW-1133">Transmembrane helix</keyword>
<keyword evidence="1" id="KW-0812">Transmembrane</keyword>